<organism evidence="3">
    <name type="scientific">Panicum hallii</name>
    <dbReference type="NCBI Taxonomy" id="206008"/>
    <lineage>
        <taxon>Eukaryota</taxon>
        <taxon>Viridiplantae</taxon>
        <taxon>Streptophyta</taxon>
        <taxon>Embryophyta</taxon>
        <taxon>Tracheophyta</taxon>
        <taxon>Spermatophyta</taxon>
        <taxon>Magnoliopsida</taxon>
        <taxon>Liliopsida</taxon>
        <taxon>Poales</taxon>
        <taxon>Poaceae</taxon>
        <taxon>PACMAD clade</taxon>
        <taxon>Panicoideae</taxon>
        <taxon>Panicodae</taxon>
        <taxon>Paniceae</taxon>
        <taxon>Panicinae</taxon>
        <taxon>Panicum</taxon>
        <taxon>Panicum sect. Panicum</taxon>
    </lineage>
</organism>
<evidence type="ECO:0000256" key="1">
    <source>
        <dbReference type="SAM" id="MobiDB-lite"/>
    </source>
</evidence>
<reference evidence="3" key="1">
    <citation type="submission" date="2018-04" db="EMBL/GenBank/DDBJ databases">
        <title>WGS assembly of Panicum hallii.</title>
        <authorList>
            <person name="Lovell J."/>
            <person name="Jenkins J."/>
            <person name="Lowry D."/>
            <person name="Mamidi S."/>
            <person name="Sreedasyam A."/>
            <person name="Weng X."/>
            <person name="Barry K."/>
            <person name="Bonette J."/>
            <person name="Campitelli B."/>
            <person name="Daum C."/>
            <person name="Gordon S."/>
            <person name="Gould B."/>
            <person name="Lipzen A."/>
            <person name="Macqueen A."/>
            <person name="Palacio-Mejia J."/>
            <person name="Plott C."/>
            <person name="Shakirov E."/>
            <person name="Shu S."/>
            <person name="Yoshinaga Y."/>
            <person name="Zane M."/>
            <person name="Rokhsar D."/>
            <person name="Grimwood J."/>
            <person name="Schmutz J."/>
            <person name="Juenger T."/>
        </authorList>
    </citation>
    <scope>NUCLEOTIDE SEQUENCE [LARGE SCALE GENOMIC DNA]</scope>
    <source>
        <strain evidence="3">FIL2</strain>
    </source>
</reference>
<feature type="compositionally biased region" description="Low complexity" evidence="1">
    <location>
        <begin position="483"/>
        <end position="500"/>
    </location>
</feature>
<dbReference type="AlphaFoldDB" id="A0A2S3GV77"/>
<gene>
    <name evidence="3" type="ORF">PAHAL_2G011900</name>
</gene>
<proteinExistence type="predicted"/>
<dbReference type="Proteomes" id="UP000243499">
    <property type="component" value="Chromosome 2"/>
</dbReference>
<evidence type="ECO:0000313" key="3">
    <source>
        <dbReference type="EMBL" id="PAN09300.2"/>
    </source>
</evidence>
<name>A0A2S3GV77_9POAL</name>
<accession>A0A2S3GV77</accession>
<protein>
    <submittedName>
        <fullName evidence="3">Uncharacterized protein</fullName>
    </submittedName>
</protein>
<dbReference type="PANTHER" id="PTHR33115">
    <property type="entry name" value="ARM REPEAT SUPERFAMILY PROTEIN"/>
    <property type="match status" value="1"/>
</dbReference>
<feature type="transmembrane region" description="Helical" evidence="2">
    <location>
        <begin position="57"/>
        <end position="78"/>
    </location>
</feature>
<keyword evidence="2" id="KW-0812">Transmembrane</keyword>
<dbReference type="PANTHER" id="PTHR33115:SF56">
    <property type="entry name" value="OS05G0239400 PROTEIN"/>
    <property type="match status" value="1"/>
</dbReference>
<dbReference type="InterPro" id="IPR016024">
    <property type="entry name" value="ARM-type_fold"/>
</dbReference>
<evidence type="ECO:0000256" key="2">
    <source>
        <dbReference type="SAM" id="Phobius"/>
    </source>
</evidence>
<dbReference type="Gramene" id="PAN09300">
    <property type="protein sequence ID" value="PAN09300"/>
    <property type="gene ID" value="PAHAL_2G011900"/>
</dbReference>
<keyword evidence="2" id="KW-0472">Membrane</keyword>
<feature type="region of interest" description="Disordered" evidence="1">
    <location>
        <begin position="193"/>
        <end position="213"/>
    </location>
</feature>
<dbReference type="EMBL" id="CM008047">
    <property type="protein sequence ID" value="PAN09300.2"/>
    <property type="molecule type" value="Genomic_DNA"/>
</dbReference>
<dbReference type="SUPFAM" id="SSF48371">
    <property type="entry name" value="ARM repeat"/>
    <property type="match status" value="1"/>
</dbReference>
<feature type="region of interest" description="Disordered" evidence="1">
    <location>
        <begin position="483"/>
        <end position="527"/>
    </location>
</feature>
<keyword evidence="2" id="KW-1133">Transmembrane helix</keyword>
<sequence>MFVPKVILFFCLGFVFQYSSYLSLGLSVGFFVQRDCYGDAGVDIDKRAKLGAAVGEFYGLVFFQSLAAILWMFLFVMLDWPIKQVAAATNSVDLKDGAQNLHLEEMTIWGAMDTFFGKDDLPVRQELLSSKRSVQNLIAMIVGRGGTAGSIESRERAARIVARHLASHLHVTHFPGTLECICSLLDPQDVTCPSEKPEESLPVPEQEDDQNRPLETVVPIRDQNAGEQVVSSSSVGLVANRKRTSLRGWIKKCHEGARQRRKAAREERRFLDPKYRHHYESRRAKELISQGLLILERLTQDKVNCTEISRHQALDGTMVDMLSKSLTVLSRLLTSPGDGATRLRQELASNTEAVSNLMGILESDSEGAHQLREQALEILAELGLDDSFTKPGSGESTSTCMFNKLFKTLRSIFLEEQDGDTMVAEADREKAIRLRGKAGEALARLLAVHAARGVNVAHILSKREAIKLLTKVLNEIKSSKMGTSAGAATGAGASNSHGAAENVAGSQPPEEADSVQPHTQGNEKQSEERRFVAAMLSLAVAIRNVNVMSKEDFAGAIHEDAALVKKLAEILKVNKHSKAVCLRVVKLTCQVVIAMTQDEPSCIKRFNEHRFKESLTDVLGTMAEVDGCVLFAGNDHREVMNKPARSLASLVKEAQERLETPQEQGN</sequence>